<keyword evidence="8 19" id="KW-0132">Cell division</keyword>
<evidence type="ECO:0000256" key="7">
    <source>
        <dbReference type="ARBA" id="ARBA00022490"/>
    </source>
</evidence>
<dbReference type="HAMAP" id="MF_00037">
    <property type="entry name" value="MurB"/>
    <property type="match status" value="1"/>
</dbReference>
<dbReference type="OrthoDB" id="9804753at2"/>
<dbReference type="SUPFAM" id="SSF56176">
    <property type="entry name" value="FAD-binding/transporter-associated domain-like"/>
    <property type="match status" value="1"/>
</dbReference>
<evidence type="ECO:0000256" key="4">
    <source>
        <dbReference type="ARBA" id="ARBA00004752"/>
    </source>
</evidence>
<dbReference type="GO" id="GO:0051301">
    <property type="term" value="P:cell division"/>
    <property type="evidence" value="ECO:0007669"/>
    <property type="project" value="UniProtKB-KW"/>
</dbReference>
<evidence type="ECO:0000256" key="14">
    <source>
        <dbReference type="ARBA" id="ARBA00023002"/>
    </source>
</evidence>
<feature type="domain" description="FAD-binding PCMH-type" evidence="20">
    <location>
        <begin position="20"/>
        <end position="188"/>
    </location>
</feature>
<dbReference type="Pfam" id="PF01565">
    <property type="entry name" value="FAD_binding_4"/>
    <property type="match status" value="1"/>
</dbReference>
<dbReference type="SUPFAM" id="SSF56194">
    <property type="entry name" value="Uridine diphospho-N-Acetylenolpyruvylglucosamine reductase, MurB, C-terminal domain"/>
    <property type="match status" value="1"/>
</dbReference>
<evidence type="ECO:0000256" key="19">
    <source>
        <dbReference type="HAMAP-Rule" id="MF_00037"/>
    </source>
</evidence>
<comment type="pathway">
    <text evidence="4 19">Cell wall biogenesis; peptidoglycan biosynthesis.</text>
</comment>
<dbReference type="InterPro" id="IPR016169">
    <property type="entry name" value="FAD-bd_PCMH_sub2"/>
</dbReference>
<evidence type="ECO:0000313" key="21">
    <source>
        <dbReference type="EMBL" id="RED94927.1"/>
    </source>
</evidence>
<comment type="cofactor">
    <cofactor evidence="1 19">
        <name>FAD</name>
        <dbReference type="ChEBI" id="CHEBI:57692"/>
    </cofactor>
</comment>
<dbReference type="Gene3D" id="3.90.78.10">
    <property type="entry name" value="UDP-N-acetylenolpyruvoylglucosamine reductase, C-terminal domain"/>
    <property type="match status" value="1"/>
</dbReference>
<comment type="function">
    <text evidence="2 19">Cell wall formation.</text>
</comment>
<evidence type="ECO:0000256" key="17">
    <source>
        <dbReference type="ARBA" id="ARBA00031026"/>
    </source>
</evidence>
<dbReference type="GO" id="GO:0071555">
    <property type="term" value="P:cell wall organization"/>
    <property type="evidence" value="ECO:0007669"/>
    <property type="project" value="UniProtKB-KW"/>
</dbReference>
<feature type="active site" evidence="19">
    <location>
        <position position="164"/>
    </location>
</feature>
<dbReference type="UniPathway" id="UPA00219"/>
<keyword evidence="15 19" id="KW-0131">Cell cycle</keyword>
<reference evidence="21 22" key="1">
    <citation type="submission" date="2018-07" db="EMBL/GenBank/DDBJ databases">
        <title>Genomic Encyclopedia of Type Strains, Phase IV (KMG-IV): sequencing the most valuable type-strain genomes for metagenomic binning, comparative biology and taxonomic classification.</title>
        <authorList>
            <person name="Goeker M."/>
        </authorList>
    </citation>
    <scope>NUCLEOTIDE SEQUENCE [LARGE SCALE GENOMIC DNA]</scope>
    <source>
        <strain evidence="21 22">DSM 4134</strain>
    </source>
</reference>
<keyword evidence="9 19" id="KW-0285">Flavoprotein</keyword>
<dbReference type="RefSeq" id="WP_115869433.1">
    <property type="nucleotide sequence ID" value="NZ_QREG01000019.1"/>
</dbReference>
<dbReference type="GO" id="GO:0071949">
    <property type="term" value="F:FAD binding"/>
    <property type="evidence" value="ECO:0007669"/>
    <property type="project" value="InterPro"/>
</dbReference>
<evidence type="ECO:0000256" key="9">
    <source>
        <dbReference type="ARBA" id="ARBA00022630"/>
    </source>
</evidence>
<dbReference type="InterPro" id="IPR016166">
    <property type="entry name" value="FAD-bd_PCMH"/>
</dbReference>
<keyword evidence="12 19" id="KW-0133">Cell shape</keyword>
<evidence type="ECO:0000256" key="6">
    <source>
        <dbReference type="ARBA" id="ARBA00015188"/>
    </source>
</evidence>
<proteinExistence type="inferred from homology"/>
<evidence type="ECO:0000256" key="12">
    <source>
        <dbReference type="ARBA" id="ARBA00022960"/>
    </source>
</evidence>
<evidence type="ECO:0000256" key="3">
    <source>
        <dbReference type="ARBA" id="ARBA00004496"/>
    </source>
</evidence>
<dbReference type="InterPro" id="IPR006094">
    <property type="entry name" value="Oxid_FAD_bind_N"/>
</dbReference>
<dbReference type="AlphaFoldDB" id="A0A3D9KZ24"/>
<keyword evidence="11 19" id="KW-0521">NADP</keyword>
<dbReference type="GO" id="GO:0005829">
    <property type="term" value="C:cytosol"/>
    <property type="evidence" value="ECO:0007669"/>
    <property type="project" value="TreeGrafter"/>
</dbReference>
<protein>
    <recommendedName>
        <fullName evidence="6 19">UDP-N-acetylenolpyruvoylglucosamine reductase</fullName>
        <ecNumber evidence="5 19">1.3.1.98</ecNumber>
    </recommendedName>
    <alternativeName>
        <fullName evidence="17 19">UDP-N-acetylmuramate dehydrogenase</fullName>
    </alternativeName>
</protein>
<dbReference type="InterPro" id="IPR036318">
    <property type="entry name" value="FAD-bd_PCMH-like_sf"/>
</dbReference>
<keyword evidence="14 19" id="KW-0560">Oxidoreductase</keyword>
<evidence type="ECO:0000256" key="15">
    <source>
        <dbReference type="ARBA" id="ARBA00023306"/>
    </source>
</evidence>
<evidence type="ECO:0000256" key="11">
    <source>
        <dbReference type="ARBA" id="ARBA00022857"/>
    </source>
</evidence>
<keyword evidence="13 19" id="KW-0573">Peptidoglycan synthesis</keyword>
<dbReference type="NCBIfam" id="NF010478">
    <property type="entry name" value="PRK13903.1"/>
    <property type="match status" value="1"/>
</dbReference>
<evidence type="ECO:0000256" key="1">
    <source>
        <dbReference type="ARBA" id="ARBA00001974"/>
    </source>
</evidence>
<evidence type="ECO:0000259" key="20">
    <source>
        <dbReference type="PROSITE" id="PS51387"/>
    </source>
</evidence>
<dbReference type="Gene3D" id="3.30.43.10">
    <property type="entry name" value="Uridine Diphospho-n-acetylenolpyruvylglucosamine Reductase, domain 2"/>
    <property type="match status" value="1"/>
</dbReference>
<evidence type="ECO:0000256" key="10">
    <source>
        <dbReference type="ARBA" id="ARBA00022827"/>
    </source>
</evidence>
<dbReference type="Proteomes" id="UP000256779">
    <property type="component" value="Unassembled WGS sequence"/>
</dbReference>
<keyword evidence="22" id="KW-1185">Reference proteome</keyword>
<accession>A0A3D9KZ24</accession>
<name>A0A3D9KZ24_MARFU</name>
<dbReference type="Gene3D" id="3.30.465.10">
    <property type="match status" value="1"/>
</dbReference>
<feature type="active site" description="Proton donor" evidence="19">
    <location>
        <position position="238"/>
    </location>
</feature>
<comment type="similarity">
    <text evidence="19">Belongs to the MurB family.</text>
</comment>
<dbReference type="PROSITE" id="PS51387">
    <property type="entry name" value="FAD_PCMH"/>
    <property type="match status" value="1"/>
</dbReference>
<dbReference type="GO" id="GO:0009252">
    <property type="term" value="P:peptidoglycan biosynthetic process"/>
    <property type="evidence" value="ECO:0007669"/>
    <property type="project" value="UniProtKB-UniRule"/>
</dbReference>
<organism evidence="21 22">
    <name type="scientific">Marinoscillum furvescens DSM 4134</name>
    <dbReference type="NCBI Taxonomy" id="1122208"/>
    <lineage>
        <taxon>Bacteria</taxon>
        <taxon>Pseudomonadati</taxon>
        <taxon>Bacteroidota</taxon>
        <taxon>Cytophagia</taxon>
        <taxon>Cytophagales</taxon>
        <taxon>Reichenbachiellaceae</taxon>
        <taxon>Marinoscillum</taxon>
    </lineage>
</organism>
<dbReference type="InterPro" id="IPR036635">
    <property type="entry name" value="MurB_C_sf"/>
</dbReference>
<dbReference type="PANTHER" id="PTHR21071:SF4">
    <property type="entry name" value="UDP-N-ACETYLENOLPYRUVOYLGLUCOSAMINE REDUCTASE"/>
    <property type="match status" value="1"/>
</dbReference>
<keyword evidence="16 19" id="KW-0961">Cell wall biogenesis/degradation</keyword>
<dbReference type="GO" id="GO:0008762">
    <property type="term" value="F:UDP-N-acetylmuramate dehydrogenase activity"/>
    <property type="evidence" value="ECO:0007669"/>
    <property type="project" value="UniProtKB-UniRule"/>
</dbReference>
<evidence type="ECO:0000256" key="5">
    <source>
        <dbReference type="ARBA" id="ARBA00012518"/>
    </source>
</evidence>
<feature type="active site" evidence="19">
    <location>
        <position position="334"/>
    </location>
</feature>
<comment type="catalytic activity">
    <reaction evidence="18 19">
        <text>UDP-N-acetyl-alpha-D-muramate + NADP(+) = UDP-N-acetyl-3-O-(1-carboxyvinyl)-alpha-D-glucosamine + NADPH + H(+)</text>
        <dbReference type="Rhea" id="RHEA:12248"/>
        <dbReference type="ChEBI" id="CHEBI:15378"/>
        <dbReference type="ChEBI" id="CHEBI:57783"/>
        <dbReference type="ChEBI" id="CHEBI:58349"/>
        <dbReference type="ChEBI" id="CHEBI:68483"/>
        <dbReference type="ChEBI" id="CHEBI:70757"/>
        <dbReference type="EC" id="1.3.1.98"/>
    </reaction>
</comment>
<gene>
    <name evidence="19" type="primary">murB</name>
    <name evidence="21" type="ORF">C7460_11939</name>
</gene>
<keyword evidence="10 19" id="KW-0274">FAD</keyword>
<sequence>MLIEEYFSLKDHHTFHLDVYANFKASIAQPEDLEELFNTPKYKNKKKLVLGGGSNLLFTRNFLGMVIKMEIKGIKVEEEGGDSVLVSFGAGENWHQCVLWAIEDGYGGIENLSLIPGTVGAAPMQNIGAYGVEIKEVFHSLEAYEVKTGKIVRFYKEDCKFGYRYSIFKGPRRDKYIITKVYLRLSKKPEYNISYGNLKETLEAMGVEELNLKDVSQAVIDIRQSKLPDPAQIGNAGSFFKNPMVTNDYFDALRAAFRKIPGFPVDDRHTKVPAAWLIDQSGWKGHRRGAIGVHDKQALVLVNHGGGDGKDLLQLSKDIQESVYKKFGVQLEPEVNVV</sequence>
<dbReference type="NCBIfam" id="TIGR00179">
    <property type="entry name" value="murB"/>
    <property type="match status" value="1"/>
</dbReference>
<comment type="subcellular location">
    <subcellularLocation>
        <location evidence="3 19">Cytoplasm</location>
    </subcellularLocation>
</comment>
<dbReference type="PANTHER" id="PTHR21071">
    <property type="entry name" value="UDP-N-ACETYLENOLPYRUVOYLGLUCOSAMINE REDUCTASE"/>
    <property type="match status" value="1"/>
</dbReference>
<dbReference type="Pfam" id="PF02873">
    <property type="entry name" value="MurB_C"/>
    <property type="match status" value="1"/>
</dbReference>
<dbReference type="InterPro" id="IPR016167">
    <property type="entry name" value="FAD-bd_PCMH_sub1"/>
</dbReference>
<evidence type="ECO:0000256" key="2">
    <source>
        <dbReference type="ARBA" id="ARBA00003921"/>
    </source>
</evidence>
<dbReference type="InterPro" id="IPR011601">
    <property type="entry name" value="MurB_C"/>
</dbReference>
<dbReference type="NCBIfam" id="NF000755">
    <property type="entry name" value="PRK00046.1"/>
    <property type="match status" value="1"/>
</dbReference>
<comment type="caution">
    <text evidence="21">The sequence shown here is derived from an EMBL/GenBank/DDBJ whole genome shotgun (WGS) entry which is preliminary data.</text>
</comment>
<evidence type="ECO:0000256" key="13">
    <source>
        <dbReference type="ARBA" id="ARBA00022984"/>
    </source>
</evidence>
<dbReference type="EMBL" id="QREG01000019">
    <property type="protein sequence ID" value="RED94927.1"/>
    <property type="molecule type" value="Genomic_DNA"/>
</dbReference>
<evidence type="ECO:0000256" key="16">
    <source>
        <dbReference type="ARBA" id="ARBA00023316"/>
    </source>
</evidence>
<evidence type="ECO:0000256" key="18">
    <source>
        <dbReference type="ARBA" id="ARBA00048914"/>
    </source>
</evidence>
<dbReference type="GO" id="GO:0008360">
    <property type="term" value="P:regulation of cell shape"/>
    <property type="evidence" value="ECO:0007669"/>
    <property type="project" value="UniProtKB-KW"/>
</dbReference>
<evidence type="ECO:0000256" key="8">
    <source>
        <dbReference type="ARBA" id="ARBA00022618"/>
    </source>
</evidence>
<keyword evidence="7 19" id="KW-0963">Cytoplasm</keyword>
<evidence type="ECO:0000313" key="22">
    <source>
        <dbReference type="Proteomes" id="UP000256779"/>
    </source>
</evidence>
<dbReference type="EC" id="1.3.1.98" evidence="5 19"/>
<dbReference type="InterPro" id="IPR003170">
    <property type="entry name" value="MurB"/>
</dbReference>